<organism evidence="4 5">
    <name type="scientific">Haloechinothrix aidingensis</name>
    <dbReference type="NCBI Taxonomy" id="2752311"/>
    <lineage>
        <taxon>Bacteria</taxon>
        <taxon>Bacillati</taxon>
        <taxon>Actinomycetota</taxon>
        <taxon>Actinomycetes</taxon>
        <taxon>Pseudonocardiales</taxon>
        <taxon>Pseudonocardiaceae</taxon>
        <taxon>Haloechinothrix</taxon>
    </lineage>
</organism>
<comment type="cofactor">
    <cofactor evidence="1">
        <name>Mg(2+)</name>
        <dbReference type="ChEBI" id="CHEBI:18420"/>
    </cofactor>
</comment>
<comment type="caution">
    <text evidence="4">The sequence shown here is derived from an EMBL/GenBank/DDBJ whole genome shotgun (WGS) entry which is preliminary data.</text>
</comment>
<feature type="domain" description="Nudix hydrolase" evidence="3">
    <location>
        <begin position="89"/>
        <end position="215"/>
    </location>
</feature>
<dbReference type="GO" id="GO:0003677">
    <property type="term" value="F:DNA binding"/>
    <property type="evidence" value="ECO:0007669"/>
    <property type="project" value="InterPro"/>
</dbReference>
<dbReference type="Gene3D" id="3.90.79.10">
    <property type="entry name" value="Nucleoside Triphosphate Pyrophosphohydrolase"/>
    <property type="match status" value="1"/>
</dbReference>
<dbReference type="GO" id="GO:0016787">
    <property type="term" value="F:hydrolase activity"/>
    <property type="evidence" value="ECO:0007669"/>
    <property type="project" value="UniProtKB-KW"/>
</dbReference>
<evidence type="ECO:0000313" key="5">
    <source>
        <dbReference type="Proteomes" id="UP000582974"/>
    </source>
</evidence>
<evidence type="ECO:0000313" key="4">
    <source>
        <dbReference type="EMBL" id="MBA0127909.1"/>
    </source>
</evidence>
<dbReference type="PROSITE" id="PS51462">
    <property type="entry name" value="NUDIX"/>
    <property type="match status" value="1"/>
</dbReference>
<dbReference type="EMBL" id="JACCKD010000008">
    <property type="protein sequence ID" value="MBA0127909.1"/>
    <property type="molecule type" value="Genomic_DNA"/>
</dbReference>
<name>A0A838AF26_9PSEU</name>
<evidence type="ECO:0000259" key="3">
    <source>
        <dbReference type="PROSITE" id="PS51462"/>
    </source>
</evidence>
<dbReference type="AlphaFoldDB" id="A0A838AF26"/>
<evidence type="ECO:0000256" key="1">
    <source>
        <dbReference type="ARBA" id="ARBA00001946"/>
    </source>
</evidence>
<dbReference type="InterPro" id="IPR010982">
    <property type="entry name" value="Lambda_DNA-bd_dom_sf"/>
</dbReference>
<dbReference type="Gene3D" id="1.10.260.40">
    <property type="entry name" value="lambda repressor-like DNA-binding domains"/>
    <property type="match status" value="1"/>
</dbReference>
<dbReference type="SUPFAM" id="SSF55811">
    <property type="entry name" value="Nudix"/>
    <property type="match status" value="1"/>
</dbReference>
<dbReference type="Pfam" id="PF00293">
    <property type="entry name" value="NUDIX"/>
    <property type="match status" value="1"/>
</dbReference>
<dbReference type="InterPro" id="IPR000086">
    <property type="entry name" value="NUDIX_hydrolase_dom"/>
</dbReference>
<gene>
    <name evidence="4" type="ORF">H0B56_20375</name>
</gene>
<dbReference type="Proteomes" id="UP000582974">
    <property type="component" value="Unassembled WGS sequence"/>
</dbReference>
<reference evidence="4 5" key="1">
    <citation type="submission" date="2020-07" db="EMBL/GenBank/DDBJ databases">
        <title>Genome of Haloechinothrix sp.</title>
        <authorList>
            <person name="Tang S.-K."/>
            <person name="Yang L."/>
            <person name="Zhu W.-Y."/>
        </authorList>
    </citation>
    <scope>NUCLEOTIDE SEQUENCE [LARGE SCALE GENOMIC DNA]</scope>
    <source>
        <strain evidence="4 5">YIM 98757</strain>
    </source>
</reference>
<protein>
    <submittedName>
        <fullName evidence="4">NUDIX domain-containing protein</fullName>
    </submittedName>
</protein>
<evidence type="ECO:0000256" key="2">
    <source>
        <dbReference type="ARBA" id="ARBA00022801"/>
    </source>
</evidence>
<dbReference type="InterPro" id="IPR015797">
    <property type="entry name" value="NUDIX_hydrolase-like_dom_sf"/>
</dbReference>
<dbReference type="PANTHER" id="PTHR43046:SF14">
    <property type="entry name" value="MUTT_NUDIX FAMILY PROTEIN"/>
    <property type="match status" value="1"/>
</dbReference>
<sequence length="224" mass="24406">MALVNPWTGRSACALQAALRMTNESFAAHLGIGVRTVATWHQKSDITPKSEMQQVLDAALERAPEAVRARFNRLIEAQGDLPPDISESAQVLRVAIAVVVREDEVLLVCRRGPDGEGIAWQFPAGMVKPGVTPGTVAVRETLAETGVHCAARRSLGSRLHPVTSVYCDYLLCEYLTGEAHNTDVAENVSVVWAEKKRLTRFIPAEQIFPPILKALEVDSDPDDA</sequence>
<dbReference type="PANTHER" id="PTHR43046">
    <property type="entry name" value="GDP-MANNOSE MANNOSYL HYDROLASE"/>
    <property type="match status" value="1"/>
</dbReference>
<keyword evidence="2" id="KW-0378">Hydrolase</keyword>
<keyword evidence="5" id="KW-1185">Reference proteome</keyword>
<proteinExistence type="predicted"/>
<accession>A0A838AF26</accession>
<dbReference type="CDD" id="cd02883">
    <property type="entry name" value="NUDIX_Hydrolase"/>
    <property type="match status" value="1"/>
</dbReference>